<sequence>APPEPCRSRSGVHPRLARDVVAMARTNRFATMTCRRASGSNSIWNTGQLRH</sequence>
<protein>
    <submittedName>
        <fullName evidence="1">Uncharacterized protein</fullName>
    </submittedName>
</protein>
<accession>A0A6J4VKI8</accession>
<dbReference type="AlphaFoldDB" id="A0A6J4VKI8"/>
<reference evidence="1" key="1">
    <citation type="submission" date="2020-02" db="EMBL/GenBank/DDBJ databases">
        <authorList>
            <person name="Meier V. D."/>
        </authorList>
    </citation>
    <scope>NUCLEOTIDE SEQUENCE</scope>
    <source>
        <strain evidence="1">AVDCRST_MAG87</strain>
    </source>
</reference>
<gene>
    <name evidence="1" type="ORF">AVDCRST_MAG87-3485</name>
</gene>
<proteinExistence type="predicted"/>
<organism evidence="1">
    <name type="scientific">uncultured Thermomicrobiales bacterium</name>
    <dbReference type="NCBI Taxonomy" id="1645740"/>
    <lineage>
        <taxon>Bacteria</taxon>
        <taxon>Pseudomonadati</taxon>
        <taxon>Thermomicrobiota</taxon>
        <taxon>Thermomicrobia</taxon>
        <taxon>Thermomicrobiales</taxon>
        <taxon>environmental samples</taxon>
    </lineage>
</organism>
<name>A0A6J4VKI8_9BACT</name>
<dbReference type="EMBL" id="CADCWJ010000765">
    <property type="protein sequence ID" value="CAA9582038.1"/>
    <property type="molecule type" value="Genomic_DNA"/>
</dbReference>
<feature type="non-terminal residue" evidence="1">
    <location>
        <position position="1"/>
    </location>
</feature>
<feature type="non-terminal residue" evidence="1">
    <location>
        <position position="51"/>
    </location>
</feature>
<evidence type="ECO:0000313" key="1">
    <source>
        <dbReference type="EMBL" id="CAA9582038.1"/>
    </source>
</evidence>